<keyword evidence="1" id="KW-0732">Signal</keyword>
<keyword evidence="3" id="KW-1185">Reference proteome</keyword>
<accession>A0A8C7JCE3</accession>
<protein>
    <submittedName>
        <fullName evidence="2">Uncharacterized protein</fullName>
    </submittedName>
</protein>
<dbReference type="AlphaFoldDB" id="A0A8C7JCE3"/>
<dbReference type="Pfam" id="PF13848">
    <property type="entry name" value="Thioredoxin_6"/>
    <property type="match status" value="1"/>
</dbReference>
<organism evidence="2 3">
    <name type="scientific">Oncorhynchus kisutch</name>
    <name type="common">Coho salmon</name>
    <name type="synonym">Salmo kisutch</name>
    <dbReference type="NCBI Taxonomy" id="8019"/>
    <lineage>
        <taxon>Eukaryota</taxon>
        <taxon>Metazoa</taxon>
        <taxon>Chordata</taxon>
        <taxon>Craniata</taxon>
        <taxon>Vertebrata</taxon>
        <taxon>Euteleostomi</taxon>
        <taxon>Actinopterygii</taxon>
        <taxon>Neopterygii</taxon>
        <taxon>Teleostei</taxon>
        <taxon>Protacanthopterygii</taxon>
        <taxon>Salmoniformes</taxon>
        <taxon>Salmonidae</taxon>
        <taxon>Salmoninae</taxon>
        <taxon>Oncorhynchus</taxon>
    </lineage>
</organism>
<dbReference type="Ensembl" id="ENSOKIT00005091618.1">
    <property type="protein sequence ID" value="ENSOKIP00005085760.1"/>
    <property type="gene ID" value="ENSOKIG00005037292.1"/>
</dbReference>
<name>A0A8C7JCE3_ONCKI</name>
<dbReference type="Proteomes" id="UP000694557">
    <property type="component" value="Unassembled WGS sequence"/>
</dbReference>
<dbReference type="GeneTree" id="ENSGT00990000212504"/>
<sequence>MYWHMPILISISHSSVFLFVPLSLSLTHIHTPTHRETAVGLYQSEVKGHILLFINRGSGDYEVLKDRLGQELWPQNSLIRFLFVLVNGLKSNGKSLAYFGLMSRDLPRVGIYDDESAMKCLMHEGEISTHS</sequence>
<evidence type="ECO:0000313" key="2">
    <source>
        <dbReference type="Ensembl" id="ENSOKIP00005085747.1"/>
    </source>
</evidence>
<dbReference type="Gene3D" id="3.40.30.10">
    <property type="entry name" value="Glutaredoxin"/>
    <property type="match status" value="1"/>
</dbReference>
<feature type="signal peptide" evidence="1">
    <location>
        <begin position="1"/>
        <end position="27"/>
    </location>
</feature>
<dbReference type="Ensembl" id="ENSOKIT00005091591.1">
    <property type="protein sequence ID" value="ENSOKIP00005085738.1"/>
    <property type="gene ID" value="ENSOKIG00005037292.1"/>
</dbReference>
<proteinExistence type="predicted"/>
<evidence type="ECO:0000313" key="3">
    <source>
        <dbReference type="Proteomes" id="UP000694557"/>
    </source>
</evidence>
<dbReference type="Ensembl" id="ENSOKIT00005091604.1">
    <property type="protein sequence ID" value="ENSOKIP00005085747.1"/>
    <property type="gene ID" value="ENSOKIG00005037292.1"/>
</dbReference>
<evidence type="ECO:0000256" key="1">
    <source>
        <dbReference type="SAM" id="SignalP"/>
    </source>
</evidence>
<feature type="chain" id="PRO_5044681949" evidence="1">
    <location>
        <begin position="28"/>
        <end position="131"/>
    </location>
</feature>
<reference evidence="2" key="1">
    <citation type="submission" date="2025-05" db="UniProtKB">
        <authorList>
            <consortium name="Ensembl"/>
        </authorList>
    </citation>
    <scope>IDENTIFICATION</scope>
</reference>